<reference evidence="3" key="1">
    <citation type="submission" date="2021-01" db="EMBL/GenBank/DDBJ databases">
        <authorList>
            <person name="Corre E."/>
            <person name="Pelletier E."/>
            <person name="Niang G."/>
            <person name="Scheremetjew M."/>
            <person name="Finn R."/>
            <person name="Kale V."/>
            <person name="Holt S."/>
            <person name="Cochrane G."/>
            <person name="Meng A."/>
            <person name="Brown T."/>
            <person name="Cohen L."/>
        </authorList>
    </citation>
    <scope>NUCLEOTIDE SEQUENCE</scope>
    <source>
        <strain evidence="3">CCMP826</strain>
    </source>
</reference>
<gene>
    <name evidence="3" type="ORF">HTAM1171_LOCUS12512</name>
</gene>
<accession>A0A7S2N578</accession>
<name>A0A7S2N578_9STRA</name>
<proteinExistence type="predicted"/>
<sequence length="183" mass="20078">MTSLLLFSIAFAAVVIHVQGFSFTNHHHSRHVVSVISSNSVKINIIPTTTRHKKNTARVTTTHLSSSKEDEIAALEEKLRLLKEEASKEEEVAALEEEMANVEMRDEPYEEMLSEQWKEAEDNEGSAGGILTTLIGALVAIVFLVGFSQVPIGQEDYSRYSVAPGAGNKIDLGDLNPVTKVND</sequence>
<keyword evidence="1" id="KW-0175">Coiled coil</keyword>
<dbReference type="AlphaFoldDB" id="A0A7S2N578"/>
<feature type="signal peptide" evidence="2">
    <location>
        <begin position="1"/>
        <end position="20"/>
    </location>
</feature>
<dbReference type="EMBL" id="HBGV01020059">
    <property type="protein sequence ID" value="CAD9520186.1"/>
    <property type="molecule type" value="Transcribed_RNA"/>
</dbReference>
<evidence type="ECO:0000256" key="1">
    <source>
        <dbReference type="SAM" id="Coils"/>
    </source>
</evidence>
<feature type="coiled-coil region" evidence="1">
    <location>
        <begin position="65"/>
        <end position="105"/>
    </location>
</feature>
<protein>
    <submittedName>
        <fullName evidence="3">Uncharacterized protein</fullName>
    </submittedName>
</protein>
<feature type="chain" id="PRO_5030851717" evidence="2">
    <location>
        <begin position="21"/>
        <end position="183"/>
    </location>
</feature>
<evidence type="ECO:0000313" key="3">
    <source>
        <dbReference type="EMBL" id="CAD9520186.1"/>
    </source>
</evidence>
<organism evidence="3">
    <name type="scientific">Helicotheca tamesis</name>
    <dbReference type="NCBI Taxonomy" id="374047"/>
    <lineage>
        <taxon>Eukaryota</taxon>
        <taxon>Sar</taxon>
        <taxon>Stramenopiles</taxon>
        <taxon>Ochrophyta</taxon>
        <taxon>Bacillariophyta</taxon>
        <taxon>Mediophyceae</taxon>
        <taxon>Lithodesmiophycidae</taxon>
        <taxon>Lithodesmiales</taxon>
        <taxon>Lithodesmiaceae</taxon>
        <taxon>Helicotheca</taxon>
    </lineage>
</organism>
<keyword evidence="2" id="KW-0732">Signal</keyword>
<evidence type="ECO:0000256" key="2">
    <source>
        <dbReference type="SAM" id="SignalP"/>
    </source>
</evidence>